<keyword evidence="6" id="KW-0406">Ion transport</keyword>
<dbReference type="PANTHER" id="PTHR18966">
    <property type="entry name" value="IONOTROPIC GLUTAMATE RECEPTOR"/>
    <property type="match status" value="1"/>
</dbReference>
<keyword evidence="5 13" id="KW-1133">Transmembrane helix</keyword>
<keyword evidence="11" id="KW-0407">Ion channel</keyword>
<dbReference type="Gene3D" id="3.40.190.10">
    <property type="entry name" value="Periplasmic binding protein-like II"/>
    <property type="match status" value="2"/>
</dbReference>
<dbReference type="Proteomes" id="UP000838756">
    <property type="component" value="Unassembled WGS sequence"/>
</dbReference>
<dbReference type="SUPFAM" id="SSF53850">
    <property type="entry name" value="Periplasmic binding protein-like II"/>
    <property type="match status" value="1"/>
</dbReference>
<keyword evidence="8" id="KW-0675">Receptor</keyword>
<organism evidence="15 16">
    <name type="scientific">Pararge aegeria aegeria</name>
    <dbReference type="NCBI Taxonomy" id="348720"/>
    <lineage>
        <taxon>Eukaryota</taxon>
        <taxon>Metazoa</taxon>
        <taxon>Ecdysozoa</taxon>
        <taxon>Arthropoda</taxon>
        <taxon>Hexapoda</taxon>
        <taxon>Insecta</taxon>
        <taxon>Pterygota</taxon>
        <taxon>Neoptera</taxon>
        <taxon>Endopterygota</taxon>
        <taxon>Lepidoptera</taxon>
        <taxon>Glossata</taxon>
        <taxon>Ditrysia</taxon>
        <taxon>Papilionoidea</taxon>
        <taxon>Nymphalidae</taxon>
        <taxon>Satyrinae</taxon>
        <taxon>Satyrini</taxon>
        <taxon>Parargina</taxon>
        <taxon>Pararge</taxon>
    </lineage>
</organism>
<sequence length="679" mass="76012">MGRSVDELELLTAVGRLGARATSQRNIGRIGCYWTTLRLVKCLSVNGIAAAVNVKEKAGTSSSLGIVIITPEIKGNALKSITSAIDQLNEWEMNTSSYDWLVMAKSVKDFEILSNVLNATALRFDQNLVLGITDEQRSTYFGLCEQNFRYKENVRTWQNMNIPHNSRANLLSYSDSENMYSFDDEKEKTVRHYYRTTERFKNIARNRKFEALEKSWPLSRSGILSYNFSSTFDFLNISQFHLKSFVRKWSGLNNINKTSFNVYLIQCFKVRINSTLYVKYLGAWSIKRSMSLVDIPYPVEARNFLGEKFIVGRCNSSAEGSATALDDDGPSAPQLLDDILQFVALRLNATYLTRYYGKLGFRTYEGAWTGLLGALMDHSVDMALEPVTAIAPRHKDMDFIFPIADTMCNIYIRHQETSAVRDIFLAPFSSKLIACVACMAIVAAVAVVIISRSSKSQGTRPITCIEGIIWSTGILCQQGGTWTPQTPAASILLIVCLFFALVTYNAYAAFITSVLSVRVASVSSLTDVLQSNLKIGYVRNGVDQMYLMSTKDVQLNAFYIRGYSEAENLVSSAEEGLVRAASQDYAFFAGQRVARSTLRSLSQARGRCDLRELPVQSTRAQLAFPLPSRSPYARPILVSYVVGLCCRDLKRRWSQPCRSARHHPVLPPPAPKMSEPRSL</sequence>
<evidence type="ECO:0000313" key="15">
    <source>
        <dbReference type="EMBL" id="CAH2245036.1"/>
    </source>
</evidence>
<feature type="transmembrane region" description="Helical" evidence="13">
    <location>
        <begin position="491"/>
        <end position="515"/>
    </location>
</feature>
<evidence type="ECO:0000256" key="11">
    <source>
        <dbReference type="ARBA" id="ARBA00023303"/>
    </source>
</evidence>
<keyword evidence="9" id="KW-0325">Glycoprotein</keyword>
<evidence type="ECO:0000256" key="7">
    <source>
        <dbReference type="ARBA" id="ARBA00023136"/>
    </source>
</evidence>
<evidence type="ECO:0000313" key="16">
    <source>
        <dbReference type="Proteomes" id="UP000838756"/>
    </source>
</evidence>
<evidence type="ECO:0000256" key="2">
    <source>
        <dbReference type="ARBA" id="ARBA00008685"/>
    </source>
</evidence>
<evidence type="ECO:0000256" key="4">
    <source>
        <dbReference type="ARBA" id="ARBA00022692"/>
    </source>
</evidence>
<keyword evidence="10" id="KW-1071">Ligand-gated ion channel</keyword>
<evidence type="ECO:0000256" key="9">
    <source>
        <dbReference type="ARBA" id="ARBA00023180"/>
    </source>
</evidence>
<reference evidence="15" key="1">
    <citation type="submission" date="2022-03" db="EMBL/GenBank/DDBJ databases">
        <authorList>
            <person name="Lindestad O."/>
        </authorList>
    </citation>
    <scope>NUCLEOTIDE SEQUENCE</scope>
</reference>
<dbReference type="Gene3D" id="1.10.287.70">
    <property type="match status" value="1"/>
</dbReference>
<evidence type="ECO:0000256" key="8">
    <source>
        <dbReference type="ARBA" id="ARBA00023170"/>
    </source>
</evidence>
<feature type="domain" description="Ionotropic glutamate receptor C-terminal" evidence="14">
    <location>
        <begin position="434"/>
        <end position="605"/>
    </location>
</feature>
<keyword evidence="7 13" id="KW-0472">Membrane</keyword>
<dbReference type="EMBL" id="CAKXAJ010025888">
    <property type="protein sequence ID" value="CAH2245036.1"/>
    <property type="molecule type" value="Genomic_DNA"/>
</dbReference>
<dbReference type="GO" id="GO:0015276">
    <property type="term" value="F:ligand-gated monoatomic ion channel activity"/>
    <property type="evidence" value="ECO:0007669"/>
    <property type="project" value="InterPro"/>
</dbReference>
<evidence type="ECO:0000256" key="10">
    <source>
        <dbReference type="ARBA" id="ARBA00023286"/>
    </source>
</evidence>
<keyword evidence="4 13" id="KW-0812">Transmembrane</keyword>
<dbReference type="AlphaFoldDB" id="A0A8S4SAP0"/>
<evidence type="ECO:0000256" key="3">
    <source>
        <dbReference type="ARBA" id="ARBA00022448"/>
    </source>
</evidence>
<feature type="region of interest" description="Disordered" evidence="12">
    <location>
        <begin position="658"/>
        <end position="679"/>
    </location>
</feature>
<comment type="subcellular location">
    <subcellularLocation>
        <location evidence="1">Membrane</location>
        <topology evidence="1">Multi-pass membrane protein</topology>
    </subcellularLocation>
</comment>
<dbReference type="Pfam" id="PF00060">
    <property type="entry name" value="Lig_chan"/>
    <property type="match status" value="1"/>
</dbReference>
<feature type="transmembrane region" description="Helical" evidence="13">
    <location>
        <begin position="428"/>
        <end position="450"/>
    </location>
</feature>
<evidence type="ECO:0000259" key="14">
    <source>
        <dbReference type="Pfam" id="PF00060"/>
    </source>
</evidence>
<evidence type="ECO:0000256" key="12">
    <source>
        <dbReference type="SAM" id="MobiDB-lite"/>
    </source>
</evidence>
<evidence type="ECO:0000256" key="1">
    <source>
        <dbReference type="ARBA" id="ARBA00004141"/>
    </source>
</evidence>
<protein>
    <submittedName>
        <fullName evidence="15">Jg17433 protein</fullName>
    </submittedName>
</protein>
<comment type="caution">
    <text evidence="15">The sequence shown here is derived from an EMBL/GenBank/DDBJ whole genome shotgun (WGS) entry which is preliminary data.</text>
</comment>
<keyword evidence="3" id="KW-0813">Transport</keyword>
<accession>A0A8S4SAP0</accession>
<evidence type="ECO:0000256" key="13">
    <source>
        <dbReference type="SAM" id="Phobius"/>
    </source>
</evidence>
<dbReference type="InterPro" id="IPR015683">
    <property type="entry name" value="Ionotropic_Glu_rcpt"/>
</dbReference>
<name>A0A8S4SAP0_9NEOP</name>
<comment type="similarity">
    <text evidence="2">Belongs to the glutamate-gated ion channel (TC 1.A.10.1) family.</text>
</comment>
<dbReference type="OrthoDB" id="8186464at2759"/>
<keyword evidence="16" id="KW-1185">Reference proteome</keyword>
<evidence type="ECO:0000256" key="5">
    <source>
        <dbReference type="ARBA" id="ARBA00022989"/>
    </source>
</evidence>
<dbReference type="GO" id="GO:0016020">
    <property type="term" value="C:membrane"/>
    <property type="evidence" value="ECO:0007669"/>
    <property type="project" value="UniProtKB-SubCell"/>
</dbReference>
<proteinExistence type="inferred from homology"/>
<dbReference type="InterPro" id="IPR001320">
    <property type="entry name" value="Iontro_rcpt_C"/>
</dbReference>
<gene>
    <name evidence="15" type="primary">jg17433</name>
    <name evidence="15" type="ORF">PAEG_LOCUS20916</name>
</gene>
<evidence type="ECO:0000256" key="6">
    <source>
        <dbReference type="ARBA" id="ARBA00023065"/>
    </source>
</evidence>